<keyword evidence="4" id="KW-1185">Reference proteome</keyword>
<organism evidence="3 4">
    <name type="scientific">Nocardioides massiliensis</name>
    <dbReference type="NCBI Taxonomy" id="1325935"/>
    <lineage>
        <taxon>Bacteria</taxon>
        <taxon>Bacillati</taxon>
        <taxon>Actinomycetota</taxon>
        <taxon>Actinomycetes</taxon>
        <taxon>Propionibacteriales</taxon>
        <taxon>Nocardioidaceae</taxon>
        <taxon>Nocardioides</taxon>
    </lineage>
</organism>
<feature type="region of interest" description="Disordered" evidence="1">
    <location>
        <begin position="123"/>
        <end position="145"/>
    </location>
</feature>
<dbReference type="RefSeq" id="WP_181642477.1">
    <property type="nucleotide sequence ID" value="NZ_CCXJ01000670.1"/>
</dbReference>
<feature type="signal peptide" evidence="2">
    <location>
        <begin position="1"/>
        <end position="22"/>
    </location>
</feature>
<dbReference type="Proteomes" id="UP001240447">
    <property type="component" value="Unassembled WGS sequence"/>
</dbReference>
<reference evidence="3 4" key="1">
    <citation type="submission" date="2023-07" db="EMBL/GenBank/DDBJ databases">
        <title>Sequencing the genomes of 1000 actinobacteria strains.</title>
        <authorList>
            <person name="Klenk H.-P."/>
        </authorList>
    </citation>
    <scope>NUCLEOTIDE SEQUENCE [LARGE SCALE GENOMIC DNA]</scope>
    <source>
        <strain evidence="3 4">GD13</strain>
    </source>
</reference>
<comment type="caution">
    <text evidence="3">The sequence shown here is derived from an EMBL/GenBank/DDBJ whole genome shotgun (WGS) entry which is preliminary data.</text>
</comment>
<name>A0ABT9NMB1_9ACTN</name>
<gene>
    <name evidence="3" type="ORF">J2S59_001372</name>
</gene>
<sequence>MSRRVGSSVGLVLALVLMTACGGQEEDPVADYTPLSETELVTQIEQLPGVAEADVVFSDTFSGGRTYRGEVQLEPGARVDPVATLDATYAILRQGEPDAGLGVSVVDPATNRAYNASALRLTDTASLRERYGPQPGDGTPPAQLP</sequence>
<evidence type="ECO:0000256" key="2">
    <source>
        <dbReference type="SAM" id="SignalP"/>
    </source>
</evidence>
<evidence type="ECO:0000256" key="1">
    <source>
        <dbReference type="SAM" id="MobiDB-lite"/>
    </source>
</evidence>
<dbReference type="EMBL" id="JAUSQM010000001">
    <property type="protein sequence ID" value="MDP9821563.1"/>
    <property type="molecule type" value="Genomic_DNA"/>
</dbReference>
<dbReference type="PROSITE" id="PS51257">
    <property type="entry name" value="PROKAR_LIPOPROTEIN"/>
    <property type="match status" value="1"/>
</dbReference>
<keyword evidence="2" id="KW-0732">Signal</keyword>
<accession>A0ABT9NMB1</accession>
<evidence type="ECO:0000313" key="4">
    <source>
        <dbReference type="Proteomes" id="UP001240447"/>
    </source>
</evidence>
<protein>
    <submittedName>
        <fullName evidence="3">Uncharacterized protein</fullName>
    </submittedName>
</protein>
<proteinExistence type="predicted"/>
<evidence type="ECO:0000313" key="3">
    <source>
        <dbReference type="EMBL" id="MDP9821563.1"/>
    </source>
</evidence>
<feature type="chain" id="PRO_5046352464" evidence="2">
    <location>
        <begin position="23"/>
        <end position="145"/>
    </location>
</feature>